<name>A0A0E9PMZ3_ANGAN</name>
<proteinExistence type="predicted"/>
<reference evidence="1" key="2">
    <citation type="journal article" date="2015" name="Fish Shellfish Immunol.">
        <title>Early steps in the European eel (Anguilla anguilla)-Vibrio vulnificus interaction in the gills: Role of the RtxA13 toxin.</title>
        <authorList>
            <person name="Callol A."/>
            <person name="Pajuelo D."/>
            <person name="Ebbesson L."/>
            <person name="Teles M."/>
            <person name="MacKenzie S."/>
            <person name="Amaro C."/>
        </authorList>
    </citation>
    <scope>NUCLEOTIDE SEQUENCE</scope>
</reference>
<dbReference type="AlphaFoldDB" id="A0A0E9PMZ3"/>
<organism evidence="1">
    <name type="scientific">Anguilla anguilla</name>
    <name type="common">European freshwater eel</name>
    <name type="synonym">Muraena anguilla</name>
    <dbReference type="NCBI Taxonomy" id="7936"/>
    <lineage>
        <taxon>Eukaryota</taxon>
        <taxon>Metazoa</taxon>
        <taxon>Chordata</taxon>
        <taxon>Craniata</taxon>
        <taxon>Vertebrata</taxon>
        <taxon>Euteleostomi</taxon>
        <taxon>Actinopterygii</taxon>
        <taxon>Neopterygii</taxon>
        <taxon>Teleostei</taxon>
        <taxon>Anguilliformes</taxon>
        <taxon>Anguillidae</taxon>
        <taxon>Anguilla</taxon>
    </lineage>
</organism>
<accession>A0A0E9PMZ3</accession>
<reference evidence="1" key="1">
    <citation type="submission" date="2014-11" db="EMBL/GenBank/DDBJ databases">
        <authorList>
            <person name="Amaro Gonzalez C."/>
        </authorList>
    </citation>
    <scope>NUCLEOTIDE SEQUENCE</scope>
</reference>
<protein>
    <submittedName>
        <fullName evidence="1">Uncharacterized protein</fullName>
    </submittedName>
</protein>
<dbReference type="EMBL" id="GBXM01102576">
    <property type="protein sequence ID" value="JAH06001.1"/>
    <property type="molecule type" value="Transcribed_RNA"/>
</dbReference>
<evidence type="ECO:0000313" key="1">
    <source>
        <dbReference type="EMBL" id="JAH06001.1"/>
    </source>
</evidence>
<sequence length="21" mass="2400">MLNLNIIILLKPHTAVLQEII</sequence>